<name>A0A9E7PPV8_9EURY</name>
<dbReference type="Proteomes" id="UP001060368">
    <property type="component" value="Chromosome"/>
</dbReference>
<accession>A0A9E7PPV8</accession>
<dbReference type="Gene3D" id="3.90.420.10">
    <property type="entry name" value="Oxidoreductase, molybdopterin-binding domain"/>
    <property type="match status" value="1"/>
</dbReference>
<sequence>MIYIRNILRGFLPVFLVVLLLAFSAGCTGSAESAPGDNGNQKVAAEEPSGNITLVYKDGTEKILNYDDLSSLPQQTGWGYSVSTVGIKYGPYRCTGPLLSDIAGLSGGMKEDDLMWVSADDGYMWVFDYEQVNGDGYITLDENLRERESPELKVILMHTIDGHPLEYNDGAPYRVAIISDSDEVITEGSCWVKWVSEIEIKGGPDEES</sequence>
<proteinExistence type="predicted"/>
<reference evidence="1" key="1">
    <citation type="submission" date="2022-04" db="EMBL/GenBank/DDBJ databases">
        <title>Complete genome of Methanoplanus endosymbiosus DSM 3599.</title>
        <authorList>
            <person name="Chen S.-C."/>
            <person name="You Y.-T."/>
            <person name="Zhou Y.-Z."/>
            <person name="Lai M.-C."/>
        </authorList>
    </citation>
    <scope>NUCLEOTIDE SEQUENCE</scope>
    <source>
        <strain evidence="1">DSM 3599</strain>
    </source>
</reference>
<protein>
    <submittedName>
        <fullName evidence="1">Molybdopterin-dependent oxidoreductase</fullName>
    </submittedName>
</protein>
<dbReference type="GeneID" id="74306590"/>
<organism evidence="1 2">
    <name type="scientific">Methanoplanus endosymbiosus</name>
    <dbReference type="NCBI Taxonomy" id="33865"/>
    <lineage>
        <taxon>Archaea</taxon>
        <taxon>Methanobacteriati</taxon>
        <taxon>Methanobacteriota</taxon>
        <taxon>Stenosarchaea group</taxon>
        <taxon>Methanomicrobia</taxon>
        <taxon>Methanomicrobiales</taxon>
        <taxon>Methanomicrobiaceae</taxon>
        <taxon>Methanoplanus</taxon>
    </lineage>
</organism>
<dbReference type="PROSITE" id="PS51257">
    <property type="entry name" value="PROKAR_LIPOPROTEIN"/>
    <property type="match status" value="1"/>
</dbReference>
<evidence type="ECO:0000313" key="2">
    <source>
        <dbReference type="Proteomes" id="UP001060368"/>
    </source>
</evidence>
<dbReference type="SUPFAM" id="SSF56524">
    <property type="entry name" value="Oxidoreductase molybdopterin-binding domain"/>
    <property type="match status" value="1"/>
</dbReference>
<keyword evidence="2" id="KW-1185">Reference proteome</keyword>
<dbReference type="KEGG" id="mend:L6E24_02805"/>
<dbReference type="InterPro" id="IPR036374">
    <property type="entry name" value="OxRdtase_Mopterin-bd_sf"/>
</dbReference>
<dbReference type="AlphaFoldDB" id="A0A9E7PPV8"/>
<dbReference type="EMBL" id="CP096115">
    <property type="protein sequence ID" value="UUX93835.1"/>
    <property type="molecule type" value="Genomic_DNA"/>
</dbReference>
<evidence type="ECO:0000313" key="1">
    <source>
        <dbReference type="EMBL" id="UUX93835.1"/>
    </source>
</evidence>
<gene>
    <name evidence="1" type="ORF">L6E24_02805</name>
</gene>
<dbReference type="RefSeq" id="WP_257743969.1">
    <property type="nucleotide sequence ID" value="NZ_CP096115.1"/>
</dbReference>